<comment type="caution">
    <text evidence="1">The sequence shown here is derived from an EMBL/GenBank/DDBJ whole genome shotgun (WGS) entry which is preliminary data.</text>
</comment>
<dbReference type="EMBL" id="QKUF01000025">
    <property type="protein sequence ID" value="PZW23563.1"/>
    <property type="molecule type" value="Genomic_DNA"/>
</dbReference>
<dbReference type="OrthoDB" id="135849at2"/>
<sequence length="680" mass="75353">MRDLSETLQAAIRSTHRVPALALTVEDRVQHFPLLHALDNTDDVVQDACIAADKSIIRVWVDNPPSGSIRCTYRYQRITDPTQLSQWQSSTIFGSGTDLDREGACAVSLNPGNILRAFGFRTLTNNTSQLLVWTSTNNGQTWSTSPTVIATFSPSANIKGISSAGNNDVFFLLETTAGIVVAFCLWNGSAWSAPQQWSNVPALATFANGSGLAVAWLGDRYHLVISTKVSLLNYSYWPGSGQWFIHTEILDSSYTGTIHLFPRIIFDPGSQRYLLAHIQNDNGVRSGLVSQTVRVRSATDPRYWSNGASFRDGLPGRGVSLVSRPDDGVYLITARRVYRSPHFRYEDENQFAVLTNALLSYERVEQLNQPARIEITLDNSNGQWNDLIGSQTRYRPINFNASLCLYEGYRTSSGDEIVRTGTYRITQIALERAPNRHLLKLVALDLSRQLDHVNLHQDTIPGFGARYIITRICSRAGIPDPDIPLSGGDLDSPILSFLLPTGQPMRAALDEICMIYQLSYFLDPDERLHFRFLPADEAPVWSFQPELETVTFTSNADRANHVIVSGRAAFSSSATVNGEAYDEANVHHTGIERLAYRADPKINGSDRCTAAALSLLNEQRTLAMQRVLTVPYHPGLEPGDVISVSDPRSASTGNVRIVRLDSRYDRASATYAHRLHCSGT</sequence>
<name>A0A326UD13_THEHA</name>
<keyword evidence="2" id="KW-1185">Reference proteome</keyword>
<evidence type="ECO:0000313" key="2">
    <source>
        <dbReference type="Proteomes" id="UP000248806"/>
    </source>
</evidence>
<protein>
    <submittedName>
        <fullName evidence="1">Uncharacterized protein</fullName>
    </submittedName>
</protein>
<proteinExistence type="predicted"/>
<accession>A0A326UD13</accession>
<reference evidence="1 2" key="1">
    <citation type="submission" date="2018-06" db="EMBL/GenBank/DDBJ databases">
        <title>Genomic Encyclopedia of Archaeal and Bacterial Type Strains, Phase II (KMG-II): from individual species to whole genera.</title>
        <authorList>
            <person name="Goeker M."/>
        </authorList>
    </citation>
    <scope>NUCLEOTIDE SEQUENCE [LARGE SCALE GENOMIC DNA]</scope>
    <source>
        <strain evidence="1 2">ATCC BAA-1881</strain>
    </source>
</reference>
<gene>
    <name evidence="1" type="ORF">EI42_04946</name>
</gene>
<dbReference type="AlphaFoldDB" id="A0A326UD13"/>
<dbReference type="Proteomes" id="UP000248806">
    <property type="component" value="Unassembled WGS sequence"/>
</dbReference>
<dbReference type="RefSeq" id="WP_111325240.1">
    <property type="nucleotide sequence ID" value="NZ_BIFX01000003.1"/>
</dbReference>
<organism evidence="1 2">
    <name type="scientific">Thermosporothrix hazakensis</name>
    <dbReference type="NCBI Taxonomy" id="644383"/>
    <lineage>
        <taxon>Bacteria</taxon>
        <taxon>Bacillati</taxon>
        <taxon>Chloroflexota</taxon>
        <taxon>Ktedonobacteria</taxon>
        <taxon>Ktedonobacterales</taxon>
        <taxon>Thermosporotrichaceae</taxon>
        <taxon>Thermosporothrix</taxon>
    </lineage>
</organism>
<evidence type="ECO:0000313" key="1">
    <source>
        <dbReference type="EMBL" id="PZW23563.1"/>
    </source>
</evidence>